<dbReference type="AlphaFoldDB" id="A0A1I3Q840"/>
<evidence type="ECO:0008006" key="3">
    <source>
        <dbReference type="Google" id="ProtNLM"/>
    </source>
</evidence>
<dbReference type="OrthoDB" id="1675670at2"/>
<name>A0A1I3Q840_HALDA</name>
<keyword evidence="2" id="KW-1185">Reference proteome</keyword>
<protein>
    <recommendedName>
        <fullName evidence="3">DUF3231 domain-containing protein</fullName>
    </recommendedName>
</protein>
<reference evidence="2" key="1">
    <citation type="submission" date="2016-10" db="EMBL/GenBank/DDBJ databases">
        <authorList>
            <person name="Varghese N."/>
            <person name="Submissions S."/>
        </authorList>
    </citation>
    <scope>NUCLEOTIDE SEQUENCE [LARGE SCALE GENOMIC DNA]</scope>
    <source>
        <strain evidence="2">CGMCC 1.3704</strain>
    </source>
</reference>
<accession>A0A1I3Q840</accession>
<dbReference type="Pfam" id="PF11553">
    <property type="entry name" value="DUF3231"/>
    <property type="match status" value="2"/>
</dbReference>
<dbReference type="Gene3D" id="1.20.1260.10">
    <property type="match status" value="2"/>
</dbReference>
<dbReference type="InterPro" id="IPR021617">
    <property type="entry name" value="DUF3231"/>
</dbReference>
<dbReference type="InterPro" id="IPR012347">
    <property type="entry name" value="Ferritin-like"/>
</dbReference>
<proteinExistence type="predicted"/>
<dbReference type="EMBL" id="FOSB01000001">
    <property type="protein sequence ID" value="SFJ29819.1"/>
    <property type="molecule type" value="Genomic_DNA"/>
</dbReference>
<evidence type="ECO:0000313" key="2">
    <source>
        <dbReference type="Proteomes" id="UP000183557"/>
    </source>
</evidence>
<sequence length="340" mass="38343">MTQNHTMLTSSELSSIWTSYMNDTMSICILSHFLKHAEDEEIRSVIQFSYDLSTTHVEKLTDIFRKEGLPIPTGFTEEQDLNLNAPRLYTDMFILTYINHMAKVGLLAYSSFIAMSARKDIRDYFMEGLKETSDLYDNSSNVLLSKGLFVRAPYVEYPTKTDFVESKKYFNGYALLGNQRPLNTVEISHLFMNVQTNLIGNKLALSFAQTSPNEEVQKWLLRGADISKKHVEIFTKLLLDNDIQAPASSDVSITDSTTPPFSDKLILFHMGLLSGAGAGNYSTAAAASQRNDLMVNYERLSVEIARYAKDGGDIMVRNGWLEEPPGTIDKHKLSKTKNKK</sequence>
<gene>
    <name evidence="1" type="ORF">SAMN04487936_101581</name>
</gene>
<dbReference type="Proteomes" id="UP000183557">
    <property type="component" value="Unassembled WGS sequence"/>
</dbReference>
<dbReference type="RefSeq" id="WP_075035009.1">
    <property type="nucleotide sequence ID" value="NZ_FOSB01000001.1"/>
</dbReference>
<organism evidence="1 2">
    <name type="scientific">Halobacillus dabanensis</name>
    <dbReference type="NCBI Taxonomy" id="240302"/>
    <lineage>
        <taxon>Bacteria</taxon>
        <taxon>Bacillati</taxon>
        <taxon>Bacillota</taxon>
        <taxon>Bacilli</taxon>
        <taxon>Bacillales</taxon>
        <taxon>Bacillaceae</taxon>
        <taxon>Halobacillus</taxon>
    </lineage>
</organism>
<evidence type="ECO:0000313" key="1">
    <source>
        <dbReference type="EMBL" id="SFJ29819.1"/>
    </source>
</evidence>